<organism evidence="1 2">
    <name type="scientific">Peptoniphilus genitalis</name>
    <dbReference type="NCBI Taxonomy" id="3036303"/>
    <lineage>
        <taxon>Bacteria</taxon>
        <taxon>Bacillati</taxon>
        <taxon>Bacillota</taxon>
        <taxon>Tissierellia</taxon>
        <taxon>Tissierellales</taxon>
        <taxon>Peptoniphilaceae</taxon>
        <taxon>Peptoniphilus</taxon>
    </lineage>
</organism>
<accession>A0ABY4TTG1</accession>
<sequence>MIDLLRALFIAARAHKGQKDKGGKSYIFHPINVSLNVKGKDEKIVALLHDVIEDTSYTIDDLKFLTKDQKEALLLLTHDKETPYMTYIEFIKKNKIASRVKLADLDQNMNLNRLKIVTEKDLERLEKYKKARDLLREGLVKNE</sequence>
<protein>
    <submittedName>
        <fullName evidence="1">GTP pyrophosphokinase</fullName>
    </submittedName>
</protein>
<dbReference type="SUPFAM" id="SSF109604">
    <property type="entry name" value="HD-domain/PDEase-like"/>
    <property type="match status" value="1"/>
</dbReference>
<dbReference type="RefSeq" id="WP_250342369.1">
    <property type="nucleotide sequence ID" value="NZ_CP097885.1"/>
</dbReference>
<dbReference type="Gene3D" id="1.10.3210.10">
    <property type="entry name" value="Hypothetical protein af1432"/>
    <property type="match status" value="1"/>
</dbReference>
<evidence type="ECO:0000313" key="1">
    <source>
        <dbReference type="EMBL" id="URN41919.1"/>
    </source>
</evidence>
<dbReference type="Proteomes" id="UP001056218">
    <property type="component" value="Chromosome"/>
</dbReference>
<evidence type="ECO:0000313" key="2">
    <source>
        <dbReference type="Proteomes" id="UP001056218"/>
    </source>
</evidence>
<proteinExistence type="predicted"/>
<reference evidence="1 2" key="1">
    <citation type="submission" date="2022-05" db="EMBL/GenBank/DDBJ databases">
        <title>Identification of Peptoniphilus vaginalis-like Bacteria, Peptoniphilus septimus sp. nov. from Blood Cultures in a Cervical Cancer Patient receiving Chemotherapy: Case and Implications.</title>
        <authorList>
            <person name="Zhan X.-Y."/>
        </authorList>
    </citation>
    <scope>NUCLEOTIDE SEQUENCE [LARGE SCALE GENOMIC DNA]</scope>
    <source>
        <strain evidence="1 2">SAHP1</strain>
    </source>
</reference>
<name>A0ABY4TTG1_9FIRM</name>
<gene>
    <name evidence="1" type="ORF">M9426_02745</name>
</gene>
<dbReference type="EMBL" id="CP097885">
    <property type="protein sequence ID" value="URN41919.1"/>
    <property type="molecule type" value="Genomic_DNA"/>
</dbReference>
<keyword evidence="2" id="KW-1185">Reference proteome</keyword>